<feature type="compositionally biased region" description="Basic and acidic residues" evidence="1">
    <location>
        <begin position="156"/>
        <end position="166"/>
    </location>
</feature>
<protein>
    <submittedName>
        <fullName evidence="2">Uncharacterized protein</fullName>
    </submittedName>
</protein>
<comment type="caution">
    <text evidence="2">The sequence shown here is derived from an EMBL/GenBank/DDBJ whole genome shotgun (WGS) entry which is preliminary data.</text>
</comment>
<sequence length="187" mass="21783">MDKFYKQFFNGDEYPPDKKDRPESSYPEDKKDRPESAYPPDKKARPESTGSDELDSTMDDRASQLGSTKYEDLQSLNLGPPPFNDYKKAHMEPELSPAPQYRSQKQKKFVEPRETYIKADAGDGFIMPKRAEHDGDVWPPPNHERPNLDDGDYGDEEKFAESEKKPRYPRITYNQNDMDKKRPIDRS</sequence>
<feature type="compositionally biased region" description="Basic and acidic residues" evidence="1">
    <location>
        <begin position="177"/>
        <end position="187"/>
    </location>
</feature>
<evidence type="ECO:0000256" key="1">
    <source>
        <dbReference type="SAM" id="MobiDB-lite"/>
    </source>
</evidence>
<feature type="non-terminal residue" evidence="2">
    <location>
        <position position="187"/>
    </location>
</feature>
<dbReference type="AlphaFoldDB" id="A0A9W8CNN1"/>
<keyword evidence="3" id="KW-1185">Reference proteome</keyword>
<organism evidence="2 3">
    <name type="scientific">Coemansia biformis</name>
    <dbReference type="NCBI Taxonomy" id="1286918"/>
    <lineage>
        <taxon>Eukaryota</taxon>
        <taxon>Fungi</taxon>
        <taxon>Fungi incertae sedis</taxon>
        <taxon>Zoopagomycota</taxon>
        <taxon>Kickxellomycotina</taxon>
        <taxon>Kickxellomycetes</taxon>
        <taxon>Kickxellales</taxon>
        <taxon>Kickxellaceae</taxon>
        <taxon>Coemansia</taxon>
    </lineage>
</organism>
<name>A0A9W8CNN1_9FUNG</name>
<evidence type="ECO:0000313" key="3">
    <source>
        <dbReference type="Proteomes" id="UP001143981"/>
    </source>
</evidence>
<feature type="compositionally biased region" description="Basic and acidic residues" evidence="1">
    <location>
        <begin position="108"/>
        <end position="121"/>
    </location>
</feature>
<gene>
    <name evidence="2" type="ORF">LPJ61_006525</name>
</gene>
<feature type="compositionally biased region" description="Basic and acidic residues" evidence="1">
    <location>
        <begin position="15"/>
        <end position="46"/>
    </location>
</feature>
<dbReference type="EMBL" id="JANBOI010003293">
    <property type="protein sequence ID" value="KAJ1718661.1"/>
    <property type="molecule type" value="Genomic_DNA"/>
</dbReference>
<feature type="region of interest" description="Disordered" evidence="1">
    <location>
        <begin position="1"/>
        <end position="187"/>
    </location>
</feature>
<dbReference type="OrthoDB" id="10248838at2759"/>
<evidence type="ECO:0000313" key="2">
    <source>
        <dbReference type="EMBL" id="KAJ1718661.1"/>
    </source>
</evidence>
<reference evidence="2" key="1">
    <citation type="submission" date="2022-07" db="EMBL/GenBank/DDBJ databases">
        <title>Phylogenomic reconstructions and comparative analyses of Kickxellomycotina fungi.</title>
        <authorList>
            <person name="Reynolds N.K."/>
            <person name="Stajich J.E."/>
            <person name="Barry K."/>
            <person name="Grigoriev I.V."/>
            <person name="Crous P."/>
            <person name="Smith M.E."/>
        </authorList>
    </citation>
    <scope>NUCLEOTIDE SEQUENCE</scope>
    <source>
        <strain evidence="2">BCRC 34381</strain>
    </source>
</reference>
<dbReference type="Proteomes" id="UP001143981">
    <property type="component" value="Unassembled WGS sequence"/>
</dbReference>
<proteinExistence type="predicted"/>
<accession>A0A9W8CNN1</accession>
<feature type="compositionally biased region" description="Basic and acidic residues" evidence="1">
    <location>
        <begin position="129"/>
        <end position="148"/>
    </location>
</feature>